<protein>
    <submittedName>
        <fullName evidence="3">ArsR family transcriptional regulator</fullName>
    </submittedName>
</protein>
<dbReference type="GO" id="GO:0046685">
    <property type="term" value="P:response to arsenic-containing substance"/>
    <property type="evidence" value="ECO:0007669"/>
    <property type="project" value="UniProtKB-KW"/>
</dbReference>
<organism evidence="3 4">
    <name type="scientific">Tritonibacter scottomollicae</name>
    <name type="common">Epibacterium scottomollicae</name>
    <dbReference type="NCBI Taxonomy" id="483013"/>
    <lineage>
        <taxon>Bacteria</taxon>
        <taxon>Pseudomonadati</taxon>
        <taxon>Pseudomonadota</taxon>
        <taxon>Alphaproteobacteria</taxon>
        <taxon>Rhodobacterales</taxon>
        <taxon>Paracoccaceae</taxon>
        <taxon>Tritonibacter</taxon>
    </lineage>
</organism>
<dbReference type="SMART" id="SM00418">
    <property type="entry name" value="HTH_ARSR"/>
    <property type="match status" value="1"/>
</dbReference>
<evidence type="ECO:0000259" key="2">
    <source>
        <dbReference type="PROSITE" id="PS50987"/>
    </source>
</evidence>
<dbReference type="Gene3D" id="3.40.50.2300">
    <property type="match status" value="1"/>
</dbReference>
<dbReference type="SMART" id="SM00226">
    <property type="entry name" value="LMWPc"/>
    <property type="match status" value="1"/>
</dbReference>
<dbReference type="InterPro" id="IPR036388">
    <property type="entry name" value="WH-like_DNA-bd_sf"/>
</dbReference>
<dbReference type="NCBIfam" id="NF033788">
    <property type="entry name" value="HTH_metalloreg"/>
    <property type="match status" value="1"/>
</dbReference>
<evidence type="ECO:0000256" key="1">
    <source>
        <dbReference type="ARBA" id="ARBA00022849"/>
    </source>
</evidence>
<dbReference type="Pfam" id="PF12840">
    <property type="entry name" value="HTH_20"/>
    <property type="match status" value="1"/>
</dbReference>
<evidence type="ECO:0000313" key="3">
    <source>
        <dbReference type="EMBL" id="PRZ48193.1"/>
    </source>
</evidence>
<dbReference type="EMBL" id="PVUF01000004">
    <property type="protein sequence ID" value="PRZ48193.1"/>
    <property type="molecule type" value="Genomic_DNA"/>
</dbReference>
<dbReference type="PANTHER" id="PTHR43428:SF1">
    <property type="entry name" value="ARSENATE REDUCTASE"/>
    <property type="match status" value="1"/>
</dbReference>
<proteinExistence type="predicted"/>
<feature type="domain" description="HTH arsR-type" evidence="2">
    <location>
        <begin position="12"/>
        <end position="109"/>
    </location>
</feature>
<dbReference type="GO" id="GO:0003700">
    <property type="term" value="F:DNA-binding transcription factor activity"/>
    <property type="evidence" value="ECO:0007669"/>
    <property type="project" value="InterPro"/>
</dbReference>
<dbReference type="InterPro" id="IPR011991">
    <property type="entry name" value="ArsR-like_HTH"/>
</dbReference>
<name>A0A2T1AHY6_TRISK</name>
<dbReference type="PANTHER" id="PTHR43428">
    <property type="entry name" value="ARSENATE REDUCTASE"/>
    <property type="match status" value="1"/>
</dbReference>
<comment type="caution">
    <text evidence="3">The sequence shown here is derived from an EMBL/GenBank/DDBJ whole genome shotgun (WGS) entry which is preliminary data.</text>
</comment>
<dbReference type="Pfam" id="PF01451">
    <property type="entry name" value="LMWPc"/>
    <property type="match status" value="1"/>
</dbReference>
<dbReference type="Gene3D" id="1.10.10.10">
    <property type="entry name" value="Winged helix-like DNA-binding domain superfamily/Winged helix DNA-binding domain"/>
    <property type="match status" value="1"/>
</dbReference>
<accession>A0A2T1AHY6</accession>
<gene>
    <name evidence="3" type="ORF">CLV89_10415</name>
</gene>
<dbReference type="InterPro" id="IPR036390">
    <property type="entry name" value="WH_DNA-bd_sf"/>
</dbReference>
<dbReference type="PRINTS" id="PR00778">
    <property type="entry name" value="HTHARSR"/>
</dbReference>
<dbReference type="Proteomes" id="UP000237718">
    <property type="component" value="Unassembled WGS sequence"/>
</dbReference>
<dbReference type="CDD" id="cd00090">
    <property type="entry name" value="HTH_ARSR"/>
    <property type="match status" value="1"/>
</dbReference>
<dbReference type="SUPFAM" id="SSF52788">
    <property type="entry name" value="Phosphotyrosine protein phosphatases I"/>
    <property type="match status" value="1"/>
</dbReference>
<dbReference type="InterPro" id="IPR001845">
    <property type="entry name" value="HTH_ArsR_DNA-bd_dom"/>
</dbReference>
<dbReference type="SUPFAM" id="SSF46785">
    <property type="entry name" value="Winged helix' DNA-binding domain"/>
    <property type="match status" value="1"/>
</dbReference>
<dbReference type="InterPro" id="IPR023485">
    <property type="entry name" value="Ptyr_pPase"/>
</dbReference>
<dbReference type="AlphaFoldDB" id="A0A2T1AHY6"/>
<sequence>MFLLAETLYFDKTRNMEKEIPLRLAVLGHPHRLSVLRLLMRRYPDRVPAGEISAALDVKPSTLSSYLSALMQVGLVTKAREGTWLYYRANVPAMTETLNALVVDCCRGRPELCLPFQTDPRSEIERMTEQTYNVLFICTGNSARSIFAETLLRSEGGDRFNVYSAGIRPYSELNPVALDVLRAKGHETANLRAKNVSEFIGDTAPKFDFVFTVCDQAANEECPAWDGQPISGHWGMPDPVKAEGSQAEQSLAFQQAYGTLKNRIRAFAALPFAELDRVSLQRAVDDIGQSHCAEPEHLTI</sequence>
<dbReference type="PROSITE" id="PS50987">
    <property type="entry name" value="HTH_ARSR_2"/>
    <property type="match status" value="1"/>
</dbReference>
<evidence type="ECO:0000313" key="4">
    <source>
        <dbReference type="Proteomes" id="UP000237718"/>
    </source>
</evidence>
<dbReference type="InterPro" id="IPR036196">
    <property type="entry name" value="Ptyr_pPase_sf"/>
</dbReference>
<reference evidence="3 4" key="1">
    <citation type="submission" date="2018-03" db="EMBL/GenBank/DDBJ databases">
        <title>Genomic Encyclopedia of Archaeal and Bacterial Type Strains, Phase II (KMG-II): from individual species to whole genera.</title>
        <authorList>
            <person name="Goeker M."/>
        </authorList>
    </citation>
    <scope>NUCLEOTIDE SEQUENCE [LARGE SCALE GENOMIC DNA]</scope>
    <source>
        <strain evidence="3 4">DSM 25328</strain>
    </source>
</reference>
<dbReference type="CDD" id="cd16345">
    <property type="entry name" value="LMWP_ArsC"/>
    <property type="match status" value="1"/>
</dbReference>
<keyword evidence="1" id="KW-0059">Arsenical resistance</keyword>